<dbReference type="PROSITE" id="PS50005">
    <property type="entry name" value="TPR"/>
    <property type="match status" value="1"/>
</dbReference>
<dbReference type="Proteomes" id="UP000885750">
    <property type="component" value="Unassembled WGS sequence"/>
</dbReference>
<dbReference type="GO" id="GO:0046872">
    <property type="term" value="F:metal ion binding"/>
    <property type="evidence" value="ECO:0007669"/>
    <property type="project" value="UniProtKB-KW"/>
</dbReference>
<sequence length="383" mass="44205">MIEILFLLLPLAFYSGWKGATKNNLKQCVEFNKLADDYVKGVNYLLSEKPDKALEIFINHPDIDEYTAETYLLLGNMFRNRGEVDRALRLHQNLMARSSLNKDQKEAVMFALGEDYLAAGMLDRAEGVFQELLNTNPTAVNACAPLRQIYEQTHEWEKAINATTCLKQKKIPIVYQKLIAHYYCEMADAEMEQGNLHRVEDYIAKAYKIYKKSARVMLLQGDLHARKKNYKQAFKLYLKALTNDSHLLTHLFEKTTKVALKTGKIKEFEIALFELYGHDNSALTYLLELLGLDSSAHIATDFLLEDLKSKRLDIYSISKSIEILQTNKECSENEKCSLIKFALDHYLQGKAIFQCLNCGYQMQDYLWRCPACYQWDKVSHAQN</sequence>
<dbReference type="InterPro" id="IPR011990">
    <property type="entry name" value="TPR-like_helical_dom_sf"/>
</dbReference>
<keyword evidence="1" id="KW-0479">Metal-binding</keyword>
<dbReference type="SMART" id="SM00028">
    <property type="entry name" value="TPR"/>
    <property type="match status" value="4"/>
</dbReference>
<reference evidence="4" key="1">
    <citation type="journal article" date="2020" name="mSystems">
        <title>Genome- and Community-Level Interaction Insights into Carbon Utilization and Element Cycling Functions of Hydrothermarchaeota in Hydrothermal Sediment.</title>
        <authorList>
            <person name="Zhou Z."/>
            <person name="Liu Y."/>
            <person name="Xu W."/>
            <person name="Pan J."/>
            <person name="Luo Z.H."/>
            <person name="Li M."/>
        </authorList>
    </citation>
    <scope>NUCLEOTIDE SEQUENCE [LARGE SCALE GENOMIC DNA]</scope>
    <source>
        <strain evidence="4">HyVt-493</strain>
    </source>
</reference>
<accession>A0A7V2T1G7</accession>
<evidence type="ECO:0000313" key="4">
    <source>
        <dbReference type="EMBL" id="HFC91633.1"/>
    </source>
</evidence>
<protein>
    <submittedName>
        <fullName evidence="4">Tetratricopeptide repeat protein</fullName>
    </submittedName>
</protein>
<name>A0A7V2T1G7_LEUMU</name>
<dbReference type="Pfam" id="PF13176">
    <property type="entry name" value="TPR_7"/>
    <property type="match status" value="1"/>
</dbReference>
<dbReference type="EMBL" id="DRMS01000093">
    <property type="protein sequence ID" value="HFC91633.1"/>
    <property type="molecule type" value="Genomic_DNA"/>
</dbReference>
<dbReference type="InterPro" id="IPR019734">
    <property type="entry name" value="TPR_rpt"/>
</dbReference>
<proteinExistence type="predicted"/>
<feature type="repeat" description="TPR" evidence="2">
    <location>
        <begin position="106"/>
        <end position="139"/>
    </location>
</feature>
<evidence type="ECO:0000256" key="2">
    <source>
        <dbReference type="PROSITE-ProRule" id="PRU00339"/>
    </source>
</evidence>
<gene>
    <name evidence="4" type="ORF">ENJ51_02335</name>
</gene>
<organism evidence="4">
    <name type="scientific">Leucothrix mucor</name>
    <dbReference type="NCBI Taxonomy" id="45248"/>
    <lineage>
        <taxon>Bacteria</taxon>
        <taxon>Pseudomonadati</taxon>
        <taxon>Pseudomonadota</taxon>
        <taxon>Gammaproteobacteria</taxon>
        <taxon>Thiotrichales</taxon>
        <taxon>Thiotrichaceae</taxon>
        <taxon>Leucothrix</taxon>
    </lineage>
</organism>
<evidence type="ECO:0000256" key="1">
    <source>
        <dbReference type="ARBA" id="ARBA00022723"/>
    </source>
</evidence>
<dbReference type="AlphaFoldDB" id="A0A7V2T1G7"/>
<feature type="domain" description="LapB rubredoxin metal binding" evidence="3">
    <location>
        <begin position="353"/>
        <end position="376"/>
    </location>
</feature>
<dbReference type="Pfam" id="PF18073">
    <property type="entry name" value="Zn_ribbon_LapB"/>
    <property type="match status" value="1"/>
</dbReference>
<dbReference type="Gene3D" id="1.25.40.10">
    <property type="entry name" value="Tetratricopeptide repeat domain"/>
    <property type="match status" value="2"/>
</dbReference>
<evidence type="ECO:0000259" key="3">
    <source>
        <dbReference type="Pfam" id="PF18073"/>
    </source>
</evidence>
<dbReference type="SUPFAM" id="SSF48452">
    <property type="entry name" value="TPR-like"/>
    <property type="match status" value="2"/>
</dbReference>
<dbReference type="InterPro" id="IPR041166">
    <property type="entry name" value="Rubredoxin_2"/>
</dbReference>
<comment type="caution">
    <text evidence="4">The sequence shown here is derived from an EMBL/GenBank/DDBJ whole genome shotgun (WGS) entry which is preliminary data.</text>
</comment>
<dbReference type="Pfam" id="PF13432">
    <property type="entry name" value="TPR_16"/>
    <property type="match status" value="1"/>
</dbReference>
<keyword evidence="2" id="KW-0802">TPR repeat</keyword>